<dbReference type="RefSeq" id="WP_081694457.1">
    <property type="nucleotide sequence ID" value="NZ_BJCD01000030.1"/>
</dbReference>
<dbReference type="InterPro" id="IPR009003">
    <property type="entry name" value="Peptidase_S1_PA"/>
</dbReference>
<dbReference type="EMBL" id="BJCD01000030">
    <property type="protein sequence ID" value="GDZ92917.1"/>
    <property type="molecule type" value="Genomic_DNA"/>
</dbReference>
<dbReference type="Pfam" id="PF13365">
    <property type="entry name" value="Trypsin_2"/>
    <property type="match status" value="1"/>
</dbReference>
<dbReference type="PANTHER" id="PTHR43343:SF3">
    <property type="entry name" value="PROTEASE DO-LIKE 8, CHLOROPLASTIC"/>
    <property type="match status" value="1"/>
</dbReference>
<name>A0A4P5ZWF8_PLAAG</name>
<protein>
    <submittedName>
        <fullName evidence="4">Peptidase S1 and S6, chymotrypsin/Hap</fullName>
    </submittedName>
</protein>
<evidence type="ECO:0000256" key="1">
    <source>
        <dbReference type="ARBA" id="ARBA00010541"/>
    </source>
</evidence>
<evidence type="ECO:0000313" key="5">
    <source>
        <dbReference type="Proteomes" id="UP000299794"/>
    </source>
</evidence>
<dbReference type="GO" id="GO:0008233">
    <property type="term" value="F:peptidase activity"/>
    <property type="evidence" value="ECO:0007669"/>
    <property type="project" value="UniProtKB-KW"/>
</dbReference>
<gene>
    <name evidence="4" type="ORF">PA905_06140</name>
</gene>
<dbReference type="Proteomes" id="UP000299794">
    <property type="component" value="Unassembled WGS sequence"/>
</dbReference>
<dbReference type="SUPFAM" id="SSF50494">
    <property type="entry name" value="Trypsin-like serine proteases"/>
    <property type="match status" value="1"/>
</dbReference>
<dbReference type="GO" id="GO:0006508">
    <property type="term" value="P:proteolysis"/>
    <property type="evidence" value="ECO:0007669"/>
    <property type="project" value="UniProtKB-KW"/>
</dbReference>
<dbReference type="InterPro" id="IPR043504">
    <property type="entry name" value="Peptidase_S1_PA_chymotrypsin"/>
</dbReference>
<comment type="similarity">
    <text evidence="1">Belongs to the peptidase S1C family.</text>
</comment>
<keyword evidence="3" id="KW-0378">Hydrolase</keyword>
<dbReference type="AlphaFoldDB" id="A0A4P5ZWF8"/>
<evidence type="ECO:0000313" key="4">
    <source>
        <dbReference type="EMBL" id="GDZ92917.1"/>
    </source>
</evidence>
<comment type="caution">
    <text evidence="4">The sequence shown here is derived from an EMBL/GenBank/DDBJ whole genome shotgun (WGS) entry which is preliminary data.</text>
</comment>
<dbReference type="InterPro" id="IPR051201">
    <property type="entry name" value="Chloro_Bact_Ser_Proteases"/>
</dbReference>
<evidence type="ECO:0000256" key="3">
    <source>
        <dbReference type="ARBA" id="ARBA00022801"/>
    </source>
</evidence>
<evidence type="ECO:0000256" key="2">
    <source>
        <dbReference type="ARBA" id="ARBA00022670"/>
    </source>
</evidence>
<reference evidence="5" key="1">
    <citation type="submission" date="2019-02" db="EMBL/GenBank/DDBJ databases">
        <title>Draft genome sequence of Planktothrix agardhii NIES-905.</title>
        <authorList>
            <person name="Yamaguchi H."/>
            <person name="Suzuki S."/>
            <person name="Kawachi M."/>
        </authorList>
    </citation>
    <scope>NUCLEOTIDE SEQUENCE [LARGE SCALE GENOMIC DNA]</scope>
    <source>
        <strain evidence="5">CCAP 1459/11A</strain>
    </source>
</reference>
<dbReference type="Gene3D" id="2.40.10.10">
    <property type="entry name" value="Trypsin-like serine proteases"/>
    <property type="match status" value="2"/>
</dbReference>
<proteinExistence type="inferred from homology"/>
<organism evidence="4 5">
    <name type="scientific">Planktothrix agardhii CCAP 1459/11A</name>
    <dbReference type="NCBI Taxonomy" id="282420"/>
    <lineage>
        <taxon>Bacteria</taxon>
        <taxon>Bacillati</taxon>
        <taxon>Cyanobacteriota</taxon>
        <taxon>Cyanophyceae</taxon>
        <taxon>Oscillatoriophycideae</taxon>
        <taxon>Oscillatoriales</taxon>
        <taxon>Microcoleaceae</taxon>
        <taxon>Planktothrix</taxon>
    </lineage>
</organism>
<accession>A0A4P5ZWF8</accession>
<dbReference type="PANTHER" id="PTHR43343">
    <property type="entry name" value="PEPTIDASE S12"/>
    <property type="match status" value="1"/>
</dbReference>
<sequence>MILSGHHPVLAEIPEINHRFTEQQTVNIERLARLTTVRLLTPNASGSGVIIQRQGQTYTVITNWHVLAFSQQQTVITPDGQKYQLFGAKQLGNNDLAIARFNSNTNYQIAPISSGAIAVGEPVFAAGFPMYEEHNFQTTFDQGLQVFRFTQGIISILPPKSLPQGYRLGYTNEIRVGMSGGPIFNSWGQLIGINGRLKNRDPDFGVYAFEDGTEPSQEMLELMVNSSWGIPIIPYWHNTLIPQPVGAGSVQISDTNRSPF</sequence>
<keyword evidence="2" id="KW-0645">Protease</keyword>